<feature type="binding site" evidence="13">
    <location>
        <position position="341"/>
    </location>
    <ligand>
        <name>Zn(2+)</name>
        <dbReference type="ChEBI" id="CHEBI:29105"/>
        <note>catalytic</note>
    </ligand>
</feature>
<evidence type="ECO:0000313" key="15">
    <source>
        <dbReference type="EMBL" id="HGQ36701.1"/>
    </source>
</evidence>
<dbReference type="Pfam" id="PF08915">
    <property type="entry name" value="tRNA-Thr_ED"/>
    <property type="match status" value="1"/>
</dbReference>
<evidence type="ECO:0000256" key="9">
    <source>
        <dbReference type="ARBA" id="ARBA00022917"/>
    </source>
</evidence>
<dbReference type="InterPro" id="IPR023509">
    <property type="entry name" value="DTD-like_sf"/>
</dbReference>
<evidence type="ECO:0000256" key="1">
    <source>
        <dbReference type="ARBA" id="ARBA00004496"/>
    </source>
</evidence>
<organism evidence="15">
    <name type="scientific">Ignisphaera aggregans</name>
    <dbReference type="NCBI Taxonomy" id="334771"/>
    <lineage>
        <taxon>Archaea</taxon>
        <taxon>Thermoproteota</taxon>
        <taxon>Thermoprotei</taxon>
        <taxon>Desulfurococcales</taxon>
        <taxon>Desulfurococcaceae</taxon>
        <taxon>Ignisphaera</taxon>
    </lineage>
</organism>
<dbReference type="InterPro" id="IPR036621">
    <property type="entry name" value="Anticodon-bd_dom_sf"/>
</dbReference>
<evidence type="ECO:0000256" key="12">
    <source>
        <dbReference type="ARBA" id="ARBA00060816"/>
    </source>
</evidence>
<dbReference type="PRINTS" id="PR01047">
    <property type="entry name" value="TRNASYNTHTHR"/>
</dbReference>
<keyword evidence="9 13" id="KW-0648">Protein biosynthesis</keyword>
<dbReference type="Pfam" id="PF03129">
    <property type="entry name" value="HGTP_anticodon"/>
    <property type="match status" value="1"/>
</dbReference>
<evidence type="ECO:0000256" key="7">
    <source>
        <dbReference type="ARBA" id="ARBA00022840"/>
    </source>
</evidence>
<dbReference type="InterPro" id="IPR047246">
    <property type="entry name" value="ThrRS_anticodon"/>
</dbReference>
<dbReference type="InterPro" id="IPR015011">
    <property type="entry name" value="Threonyl-tRNA_syn_edit_dom_arc"/>
</dbReference>
<keyword evidence="8 13" id="KW-0694">RNA-binding</keyword>
<keyword evidence="13" id="KW-0479">Metal-binding</keyword>
<evidence type="ECO:0000256" key="10">
    <source>
        <dbReference type="ARBA" id="ARBA00023146"/>
    </source>
</evidence>
<dbReference type="InterPro" id="IPR004154">
    <property type="entry name" value="Anticodon-bd"/>
</dbReference>
<sequence>MKILMIHAKEFTYRALTKALDSAEEISKDKTEGKFDNVLVVFTTIEAEDEKNPKLIVEKALEEIMDIYTKVKADRVLIYPYAHLSSNLASPSKAQEILSNLYTTIKQRGIEVHKAPFGWYKEFLLHCYGHPLSELSRQISIEQAKQRKPVEKKYYILTLDGKLHDPSSYTFKEGEEELKILVDKEVFGKELEGGQGKIGTYLRKFGFEWEEISDRGHMRYQPHATVMLEAVSAYSWMVASTLDIPVFRIKGTNMFSLRAEPVKQHAELFGERMYEIPIDNDIFILRFAACYQQFSILRNWSLSFRDLPLGMFEVADSYRYEQRGELILGFRLRRFHMPDLHILTKDVEEAKKIIYRIRDKIIEEANKLGRKYLAIYNVTEDFLQSNFDYIADLVKQEGKPVLLVVYPANLYYWVINVEYIIIDELKRPREIATWQIDVGNAKRFGIYYTNEKSEKLHPVIIHTALLGSIERYIYMVFDTIAQNESKGVTPALPTWLAPIQVRIIPIKQEHYKYAYQIASELLKHNIRVDIDDRDESLGKKIRDSGIEWIPYVVIVGDREVKTNTLNVRFRKEGIQKVMDVDEFVNLLKKELEGYPLVPTALPLLVSKRPPLYYVRPLQETI</sequence>
<dbReference type="PANTHER" id="PTHR11451">
    <property type="entry name" value="THREONINE-TRNA LIGASE"/>
    <property type="match status" value="1"/>
</dbReference>
<dbReference type="GO" id="GO:0008270">
    <property type="term" value="F:zinc ion binding"/>
    <property type="evidence" value="ECO:0007669"/>
    <property type="project" value="InterPro"/>
</dbReference>
<dbReference type="InterPro" id="IPR002314">
    <property type="entry name" value="aa-tRNA-synt_IIb"/>
</dbReference>
<gene>
    <name evidence="13" type="primary">thrS</name>
    <name evidence="15" type="ORF">ENU41_08540</name>
</gene>
<dbReference type="Gene3D" id="3.50.80.10">
    <property type="entry name" value="D-tyrosyl-tRNA(Tyr) deacylase"/>
    <property type="match status" value="1"/>
</dbReference>
<comment type="caution">
    <text evidence="13">Lacks conserved residue(s) required for the propagation of feature annotation.</text>
</comment>
<feature type="binding site" evidence="13">
    <location>
        <position position="290"/>
    </location>
    <ligand>
        <name>Zn(2+)</name>
        <dbReference type="ChEBI" id="CHEBI:29105"/>
        <note>catalytic</note>
    </ligand>
</feature>
<keyword evidence="6 13" id="KW-0862">Zinc</keyword>
<dbReference type="CDD" id="cd00860">
    <property type="entry name" value="ThrRS_anticodon"/>
    <property type="match status" value="1"/>
</dbReference>
<keyword evidence="4 13" id="KW-0436">Ligase</keyword>
<dbReference type="SUPFAM" id="SSF55681">
    <property type="entry name" value="Class II aaRS and biotin synthetases"/>
    <property type="match status" value="1"/>
</dbReference>
<dbReference type="EC" id="6.1.1.3" evidence="13"/>
<dbReference type="FunFam" id="3.40.50.800:FF:000001">
    <property type="entry name" value="Threonine--tRNA ligase"/>
    <property type="match status" value="1"/>
</dbReference>
<keyword evidence="7 13" id="KW-0067">ATP-binding</keyword>
<reference evidence="15" key="1">
    <citation type="journal article" date="2020" name="mSystems">
        <title>Genome- and Community-Level Interaction Insights into Carbon Utilization and Element Cycling Functions of Hydrothermarchaeota in Hydrothermal Sediment.</title>
        <authorList>
            <person name="Zhou Z."/>
            <person name="Liu Y."/>
            <person name="Xu W."/>
            <person name="Pan J."/>
            <person name="Luo Z.H."/>
            <person name="Li M."/>
        </authorList>
    </citation>
    <scope>NUCLEOTIDE SEQUENCE</scope>
    <source>
        <strain evidence="15">SpSt-667</strain>
    </source>
</reference>
<evidence type="ECO:0000256" key="13">
    <source>
        <dbReference type="HAMAP-Rule" id="MF_00184"/>
    </source>
</evidence>
<dbReference type="PROSITE" id="PS50862">
    <property type="entry name" value="AA_TRNA_LIGASE_II"/>
    <property type="match status" value="1"/>
</dbReference>
<comment type="caution">
    <text evidence="15">The sequence shown here is derived from an EMBL/GenBank/DDBJ whole genome shotgun (WGS) entry which is preliminary data.</text>
</comment>
<dbReference type="PANTHER" id="PTHR11451:SF44">
    <property type="entry name" value="THREONINE--TRNA LIGASE, CHLOROPLASTIC_MITOCHONDRIAL 2"/>
    <property type="match status" value="1"/>
</dbReference>
<keyword evidence="3 13" id="KW-0820">tRNA-binding</keyword>
<dbReference type="InterPro" id="IPR002320">
    <property type="entry name" value="Thr-tRNA-ligase_IIa"/>
</dbReference>
<evidence type="ECO:0000256" key="3">
    <source>
        <dbReference type="ARBA" id="ARBA00022555"/>
    </source>
</evidence>
<keyword evidence="5 13" id="KW-0547">Nucleotide-binding</keyword>
<keyword evidence="10 13" id="KW-0030">Aminoacyl-tRNA synthetase</keyword>
<dbReference type="GO" id="GO:0006435">
    <property type="term" value="P:threonyl-tRNA aminoacylation"/>
    <property type="evidence" value="ECO:0007669"/>
    <property type="project" value="UniProtKB-UniRule"/>
</dbReference>
<evidence type="ECO:0000256" key="6">
    <source>
        <dbReference type="ARBA" id="ARBA00022833"/>
    </source>
</evidence>
<feature type="binding site" evidence="13">
    <location>
        <position position="462"/>
    </location>
    <ligand>
        <name>Zn(2+)</name>
        <dbReference type="ChEBI" id="CHEBI:29105"/>
        <note>catalytic</note>
    </ligand>
</feature>
<dbReference type="EMBL" id="DTCK01000045">
    <property type="protein sequence ID" value="HGQ36701.1"/>
    <property type="molecule type" value="Genomic_DNA"/>
</dbReference>
<dbReference type="HAMAP" id="MF_00184">
    <property type="entry name" value="Thr_tRNA_synth"/>
    <property type="match status" value="1"/>
</dbReference>
<keyword evidence="2 13" id="KW-0963">Cytoplasm</keyword>
<dbReference type="GO" id="GO:0002161">
    <property type="term" value="F:aminoacyl-tRNA deacylase activity"/>
    <property type="evidence" value="ECO:0007669"/>
    <property type="project" value="UniProtKB-ARBA"/>
</dbReference>
<evidence type="ECO:0000256" key="8">
    <source>
        <dbReference type="ARBA" id="ARBA00022884"/>
    </source>
</evidence>
<dbReference type="SUPFAM" id="SSF52954">
    <property type="entry name" value="Class II aaRS ABD-related"/>
    <property type="match status" value="1"/>
</dbReference>
<dbReference type="GO" id="GO:0004829">
    <property type="term" value="F:threonine-tRNA ligase activity"/>
    <property type="evidence" value="ECO:0007669"/>
    <property type="project" value="UniProtKB-UniRule"/>
</dbReference>
<evidence type="ECO:0000256" key="2">
    <source>
        <dbReference type="ARBA" id="ARBA00022490"/>
    </source>
</evidence>
<dbReference type="InterPro" id="IPR045864">
    <property type="entry name" value="aa-tRNA-synth_II/BPL/LPL"/>
</dbReference>
<dbReference type="Gene3D" id="3.30.930.10">
    <property type="entry name" value="Bira Bifunctional Protein, Domain 2"/>
    <property type="match status" value="1"/>
</dbReference>
<feature type="domain" description="Aminoacyl-transfer RNA synthetases class-II family profile" evidence="14">
    <location>
        <begin position="242"/>
        <end position="490"/>
    </location>
</feature>
<name>A0A832CXS2_9CREN</name>
<evidence type="ECO:0000256" key="5">
    <source>
        <dbReference type="ARBA" id="ARBA00022741"/>
    </source>
</evidence>
<accession>A0A832CXS2</accession>
<comment type="subunit">
    <text evidence="13">Homodimer.</text>
</comment>
<dbReference type="FunFam" id="3.50.80.10:FF:000004">
    <property type="entry name" value="Threonine--tRNA ligase"/>
    <property type="match status" value="1"/>
</dbReference>
<comment type="cofactor">
    <cofactor evidence="13">
        <name>Zn(2+)</name>
        <dbReference type="ChEBI" id="CHEBI:29105"/>
    </cofactor>
    <text evidence="13">Binds 1 zinc ion per subunit.</text>
</comment>
<dbReference type="Pfam" id="PF00587">
    <property type="entry name" value="tRNA-synt_2b"/>
    <property type="match status" value="1"/>
</dbReference>
<dbReference type="Gene3D" id="3.40.50.800">
    <property type="entry name" value="Anticodon-binding domain"/>
    <property type="match status" value="1"/>
</dbReference>
<comment type="similarity">
    <text evidence="12">Belongs to the class-II aminoacyl-tRNA synthetase family. Archaea-specific ThrRS editing domain subfamily.</text>
</comment>
<dbReference type="InterPro" id="IPR006195">
    <property type="entry name" value="aa-tRNA-synth_II"/>
</dbReference>
<comment type="subcellular location">
    <subcellularLocation>
        <location evidence="1 13">Cytoplasm</location>
    </subcellularLocation>
</comment>
<comment type="catalytic activity">
    <reaction evidence="11 13">
        <text>tRNA(Thr) + L-threonine + ATP = L-threonyl-tRNA(Thr) + AMP + diphosphate + H(+)</text>
        <dbReference type="Rhea" id="RHEA:24624"/>
        <dbReference type="Rhea" id="RHEA-COMP:9670"/>
        <dbReference type="Rhea" id="RHEA-COMP:9704"/>
        <dbReference type="ChEBI" id="CHEBI:15378"/>
        <dbReference type="ChEBI" id="CHEBI:30616"/>
        <dbReference type="ChEBI" id="CHEBI:33019"/>
        <dbReference type="ChEBI" id="CHEBI:57926"/>
        <dbReference type="ChEBI" id="CHEBI:78442"/>
        <dbReference type="ChEBI" id="CHEBI:78534"/>
        <dbReference type="ChEBI" id="CHEBI:456215"/>
        <dbReference type="EC" id="6.1.1.3"/>
    </reaction>
</comment>
<protein>
    <recommendedName>
        <fullName evidence="13">Threonine--tRNA ligase</fullName>
        <ecNumber evidence="13">6.1.1.3</ecNumber>
    </recommendedName>
    <alternativeName>
        <fullName evidence="13">Threonyl-tRNA synthetase</fullName>
        <shortName evidence="13">ThrRS</shortName>
    </alternativeName>
</protein>
<dbReference type="GO" id="GO:0005524">
    <property type="term" value="F:ATP binding"/>
    <property type="evidence" value="ECO:0007669"/>
    <property type="project" value="UniProtKB-UniRule"/>
</dbReference>
<dbReference type="GO" id="GO:0000049">
    <property type="term" value="F:tRNA binding"/>
    <property type="evidence" value="ECO:0007669"/>
    <property type="project" value="UniProtKB-KW"/>
</dbReference>
<dbReference type="GO" id="GO:0005737">
    <property type="term" value="C:cytoplasm"/>
    <property type="evidence" value="ECO:0007669"/>
    <property type="project" value="UniProtKB-SubCell"/>
</dbReference>
<evidence type="ECO:0000256" key="4">
    <source>
        <dbReference type="ARBA" id="ARBA00022598"/>
    </source>
</evidence>
<dbReference type="AlphaFoldDB" id="A0A832CXS2"/>
<evidence type="ECO:0000259" key="14">
    <source>
        <dbReference type="PROSITE" id="PS50862"/>
    </source>
</evidence>
<dbReference type="NCBIfam" id="NF003068">
    <property type="entry name" value="PRK03991.1"/>
    <property type="match status" value="1"/>
</dbReference>
<evidence type="ECO:0000256" key="11">
    <source>
        <dbReference type="ARBA" id="ARBA00049515"/>
    </source>
</evidence>
<proteinExistence type="inferred from homology"/>